<name>A0A7C5HJS0_9CHLB</name>
<proteinExistence type="predicted"/>
<gene>
    <name evidence="2" type="ORF">ENL07_06775</name>
</gene>
<reference evidence="2" key="1">
    <citation type="journal article" date="2020" name="mSystems">
        <title>Genome- and Community-Level Interaction Insights into Carbon Utilization and Element Cycling Functions of Hydrothermarchaeota in Hydrothermal Sediment.</title>
        <authorList>
            <person name="Zhou Z."/>
            <person name="Liu Y."/>
            <person name="Xu W."/>
            <person name="Pan J."/>
            <person name="Luo Z.H."/>
            <person name="Li M."/>
        </authorList>
    </citation>
    <scope>NUCLEOTIDE SEQUENCE [LARGE SCALE GENOMIC DNA]</scope>
    <source>
        <strain evidence="2">HyVt-633</strain>
    </source>
</reference>
<dbReference type="EMBL" id="DRSQ01000140">
    <property type="protein sequence ID" value="HHE32322.1"/>
    <property type="molecule type" value="Genomic_DNA"/>
</dbReference>
<dbReference type="Gene3D" id="3.40.50.1820">
    <property type="entry name" value="alpha/beta hydrolase"/>
    <property type="match status" value="1"/>
</dbReference>
<protein>
    <submittedName>
        <fullName evidence="2">Alpha/beta hydrolase</fullName>
    </submittedName>
</protein>
<dbReference type="Proteomes" id="UP000886058">
    <property type="component" value="Unassembled WGS sequence"/>
</dbReference>
<dbReference type="InterPro" id="IPR029058">
    <property type="entry name" value="AB_hydrolase_fold"/>
</dbReference>
<dbReference type="PRINTS" id="PR00111">
    <property type="entry name" value="ABHYDROLASE"/>
</dbReference>
<dbReference type="SUPFAM" id="SSF53474">
    <property type="entry name" value="alpha/beta-Hydrolases"/>
    <property type="match status" value="1"/>
</dbReference>
<comment type="caution">
    <text evidence="2">The sequence shown here is derived from an EMBL/GenBank/DDBJ whole genome shotgun (WGS) entry which is preliminary data.</text>
</comment>
<dbReference type="AlphaFoldDB" id="A0A7C5HJS0"/>
<dbReference type="GO" id="GO:0016787">
    <property type="term" value="F:hydrolase activity"/>
    <property type="evidence" value="ECO:0007669"/>
    <property type="project" value="UniProtKB-KW"/>
</dbReference>
<dbReference type="Pfam" id="PF12697">
    <property type="entry name" value="Abhydrolase_6"/>
    <property type="match status" value="1"/>
</dbReference>
<feature type="domain" description="AB hydrolase-1" evidence="1">
    <location>
        <begin position="26"/>
        <end position="269"/>
    </location>
</feature>
<sequence>MSYLDIERCRLYYEDSARGIENRETVVFFNGWSISSRYWEPLILRLSPQYRCVSFDQSGTGRTRVRKPFPPYTVAGFADEAVKLLEELGLLSGRRLHIVAHSMGGMVATEVCNRFPDALLSVTIVNCGIFDDELLKSFHHVLLGTMISLSMNIKGLFRFEPFKSLFIDRAIGKPIESRYRDIFVEDFITSDNEASEAVGRFTTDPLTVGCYTREVVGIRAPLLCIAGMADRTIPPEGMITLYERRKKQCEWPTVLEIFEDAGHLPMLEDLPRFFMVLQRQFESVRGFRCKDS</sequence>
<evidence type="ECO:0000259" key="1">
    <source>
        <dbReference type="Pfam" id="PF12697"/>
    </source>
</evidence>
<dbReference type="InterPro" id="IPR000073">
    <property type="entry name" value="AB_hydrolase_1"/>
</dbReference>
<keyword evidence="2" id="KW-0378">Hydrolase</keyword>
<dbReference type="InterPro" id="IPR050266">
    <property type="entry name" value="AB_hydrolase_sf"/>
</dbReference>
<evidence type="ECO:0000313" key="2">
    <source>
        <dbReference type="EMBL" id="HHE32322.1"/>
    </source>
</evidence>
<dbReference type="PANTHER" id="PTHR43798">
    <property type="entry name" value="MONOACYLGLYCEROL LIPASE"/>
    <property type="match status" value="1"/>
</dbReference>
<accession>A0A7C5HJS0</accession>
<organism evidence="2">
    <name type="scientific">Chlorobaculum parvum</name>
    <dbReference type="NCBI Taxonomy" id="274539"/>
    <lineage>
        <taxon>Bacteria</taxon>
        <taxon>Pseudomonadati</taxon>
        <taxon>Chlorobiota</taxon>
        <taxon>Chlorobiia</taxon>
        <taxon>Chlorobiales</taxon>
        <taxon>Chlorobiaceae</taxon>
        <taxon>Chlorobaculum</taxon>
    </lineage>
</organism>